<name>A0A553N7L8_TIGCA</name>
<keyword evidence="2" id="KW-0539">Nucleus</keyword>
<dbReference type="PROSITE" id="PS50118">
    <property type="entry name" value="HMG_BOX_2"/>
    <property type="match status" value="1"/>
</dbReference>
<dbReference type="STRING" id="6832.A0A553N7L8"/>
<accession>A0A553N7L8</accession>
<dbReference type="Gene3D" id="1.10.30.10">
    <property type="entry name" value="High mobility group box domain"/>
    <property type="match status" value="1"/>
</dbReference>
<dbReference type="InterPro" id="IPR050140">
    <property type="entry name" value="SRY-related_HMG-box_TF-like"/>
</dbReference>
<dbReference type="GO" id="GO:0001228">
    <property type="term" value="F:DNA-binding transcription activator activity, RNA polymerase II-specific"/>
    <property type="evidence" value="ECO:0007669"/>
    <property type="project" value="TreeGrafter"/>
</dbReference>
<feature type="DNA-binding region" description="HMG box" evidence="2">
    <location>
        <begin position="1"/>
        <end position="38"/>
    </location>
</feature>
<dbReference type="InterPro" id="IPR036910">
    <property type="entry name" value="HMG_box_dom_sf"/>
</dbReference>
<keyword evidence="6" id="KW-1185">Reference proteome</keyword>
<evidence type="ECO:0000256" key="1">
    <source>
        <dbReference type="ARBA" id="ARBA00023125"/>
    </source>
</evidence>
<organism evidence="5 6">
    <name type="scientific">Tigriopus californicus</name>
    <name type="common">Marine copepod</name>
    <dbReference type="NCBI Taxonomy" id="6832"/>
    <lineage>
        <taxon>Eukaryota</taxon>
        <taxon>Metazoa</taxon>
        <taxon>Ecdysozoa</taxon>
        <taxon>Arthropoda</taxon>
        <taxon>Crustacea</taxon>
        <taxon>Multicrustacea</taxon>
        <taxon>Hexanauplia</taxon>
        <taxon>Copepoda</taxon>
        <taxon>Harpacticoida</taxon>
        <taxon>Harpacticidae</taxon>
        <taxon>Tigriopus</taxon>
    </lineage>
</organism>
<evidence type="ECO:0000313" key="5">
    <source>
        <dbReference type="EMBL" id="TRY61435.1"/>
    </source>
</evidence>
<evidence type="ECO:0000256" key="3">
    <source>
        <dbReference type="SAM" id="MobiDB-lite"/>
    </source>
</evidence>
<dbReference type="AlphaFoldDB" id="A0A553N7L8"/>
<dbReference type="GO" id="GO:0000122">
    <property type="term" value="P:negative regulation of transcription by RNA polymerase II"/>
    <property type="evidence" value="ECO:0007669"/>
    <property type="project" value="TreeGrafter"/>
</dbReference>
<dbReference type="GO" id="GO:0005634">
    <property type="term" value="C:nucleus"/>
    <property type="evidence" value="ECO:0007669"/>
    <property type="project" value="UniProtKB-UniRule"/>
</dbReference>
<feature type="domain" description="HMG box" evidence="4">
    <location>
        <begin position="1"/>
        <end position="38"/>
    </location>
</feature>
<feature type="region of interest" description="Disordered" evidence="3">
    <location>
        <begin position="31"/>
        <end position="121"/>
    </location>
</feature>
<gene>
    <name evidence="5" type="ORF">TCAL_16318</name>
</gene>
<dbReference type="GO" id="GO:0000978">
    <property type="term" value="F:RNA polymerase II cis-regulatory region sequence-specific DNA binding"/>
    <property type="evidence" value="ECO:0007669"/>
    <property type="project" value="TreeGrafter"/>
</dbReference>
<protein>
    <recommendedName>
        <fullName evidence="4">HMG box domain-containing protein</fullName>
    </recommendedName>
</protein>
<dbReference type="PANTHER" id="PTHR10270:SF323">
    <property type="entry name" value="TRANSCRIPTION FACTOR SOX-14-RELATED"/>
    <property type="match status" value="1"/>
</dbReference>
<keyword evidence="1 2" id="KW-0238">DNA-binding</keyword>
<evidence type="ECO:0000313" key="6">
    <source>
        <dbReference type="Proteomes" id="UP000318571"/>
    </source>
</evidence>
<reference evidence="5 6" key="1">
    <citation type="journal article" date="2018" name="Nat. Ecol. Evol.">
        <title>Genomic signatures of mitonuclear coevolution across populations of Tigriopus californicus.</title>
        <authorList>
            <person name="Barreto F.S."/>
            <person name="Watson E.T."/>
            <person name="Lima T.G."/>
            <person name="Willett C.S."/>
            <person name="Edmands S."/>
            <person name="Li W."/>
            <person name="Burton R.S."/>
        </authorList>
    </citation>
    <scope>NUCLEOTIDE SEQUENCE [LARGE SCALE GENOMIC DNA]</scope>
    <source>
        <strain evidence="5 6">San Diego</strain>
    </source>
</reference>
<feature type="compositionally biased region" description="Polar residues" evidence="3">
    <location>
        <begin position="97"/>
        <end position="121"/>
    </location>
</feature>
<sequence>MKTQPRRWKLLSEVDRQPYIDEAERLRLLHQKEYPDYKYKPRKKVKPPTSRMKNGDRRSRRGRRGGSARAVAEVSSEANNSEDDDEKSPIATARRTYPSSLEQRLTSPLASHQGQTTSYQLTQRDDFLTAYNLSRMAKVPESSTSTSTGHTQQTFDDLDSITDLIPLPAGFKVDVDVIHHVESTWDANNPAAVVATGGHIPTSSPSVSSPSGSSHASAPRRVVRLLRMDPTSSPPDWCYLILVPRVRLAGQHDPDLAVFTQHFSITLERKDTTLNFTKTHTIPPTYLSIHSFINPDSLPTYQPPTQPTLLWILYFFDRLLHYHLELSWKFPCKVISQIAPTTNDS</sequence>
<dbReference type="SUPFAM" id="SSF47095">
    <property type="entry name" value="HMG-box"/>
    <property type="match status" value="1"/>
</dbReference>
<dbReference type="PANTHER" id="PTHR10270">
    <property type="entry name" value="SOX TRANSCRIPTION FACTOR"/>
    <property type="match status" value="1"/>
</dbReference>
<proteinExistence type="predicted"/>
<dbReference type="Proteomes" id="UP000318571">
    <property type="component" value="Chromosome 8"/>
</dbReference>
<comment type="caution">
    <text evidence="5">The sequence shown here is derived from an EMBL/GenBank/DDBJ whole genome shotgun (WGS) entry which is preliminary data.</text>
</comment>
<feature type="compositionally biased region" description="Low complexity" evidence="3">
    <location>
        <begin position="67"/>
        <end position="78"/>
    </location>
</feature>
<dbReference type="InterPro" id="IPR009071">
    <property type="entry name" value="HMG_box_dom"/>
</dbReference>
<evidence type="ECO:0000256" key="2">
    <source>
        <dbReference type="PROSITE-ProRule" id="PRU00267"/>
    </source>
</evidence>
<dbReference type="EMBL" id="VCGU01000459">
    <property type="protein sequence ID" value="TRY61435.1"/>
    <property type="molecule type" value="Genomic_DNA"/>
</dbReference>
<dbReference type="GO" id="GO:0007420">
    <property type="term" value="P:brain development"/>
    <property type="evidence" value="ECO:0007669"/>
    <property type="project" value="TreeGrafter"/>
</dbReference>
<dbReference type="Pfam" id="PF00505">
    <property type="entry name" value="HMG_box"/>
    <property type="match status" value="1"/>
</dbReference>
<dbReference type="GO" id="GO:0030182">
    <property type="term" value="P:neuron differentiation"/>
    <property type="evidence" value="ECO:0007669"/>
    <property type="project" value="TreeGrafter"/>
</dbReference>
<evidence type="ECO:0000259" key="4">
    <source>
        <dbReference type="PROSITE" id="PS50118"/>
    </source>
</evidence>